<dbReference type="Pfam" id="PF14705">
    <property type="entry name" value="Costars"/>
    <property type="match status" value="1"/>
</dbReference>
<dbReference type="AlphaFoldDB" id="A0A6S8A372"/>
<dbReference type="EMBL" id="HBIN01003570">
    <property type="protein sequence ID" value="CAE0432135.1"/>
    <property type="molecule type" value="Transcribed_RNA"/>
</dbReference>
<dbReference type="GO" id="GO:0045944">
    <property type="term" value="P:positive regulation of transcription by RNA polymerase II"/>
    <property type="evidence" value="ECO:0007669"/>
    <property type="project" value="TreeGrafter"/>
</dbReference>
<dbReference type="GO" id="GO:0003779">
    <property type="term" value="F:actin binding"/>
    <property type="evidence" value="ECO:0007669"/>
    <property type="project" value="InterPro"/>
</dbReference>
<dbReference type="GO" id="GO:0035025">
    <property type="term" value="P:positive regulation of Rho protein signal transduction"/>
    <property type="evidence" value="ECO:0007669"/>
    <property type="project" value="InterPro"/>
</dbReference>
<organism evidence="3">
    <name type="scientific">Aplanochytrium stocchinoi</name>
    <dbReference type="NCBI Taxonomy" id="215587"/>
    <lineage>
        <taxon>Eukaryota</taxon>
        <taxon>Sar</taxon>
        <taxon>Stramenopiles</taxon>
        <taxon>Bigyra</taxon>
        <taxon>Labyrinthulomycetes</taxon>
        <taxon>Thraustochytrida</taxon>
        <taxon>Thraustochytriidae</taxon>
        <taxon>Aplanochytrium</taxon>
    </lineage>
</organism>
<dbReference type="PROSITE" id="PS50003">
    <property type="entry name" value="PH_DOMAIN"/>
    <property type="match status" value="1"/>
</dbReference>
<evidence type="ECO:0000313" key="4">
    <source>
        <dbReference type="EMBL" id="CAE0432135.1"/>
    </source>
</evidence>
<dbReference type="CDD" id="cd00821">
    <property type="entry name" value="PH"/>
    <property type="match status" value="1"/>
</dbReference>
<dbReference type="EMBL" id="HBIN01003569">
    <property type="protein sequence ID" value="CAE0432134.1"/>
    <property type="molecule type" value="Transcribed_RNA"/>
</dbReference>
<keyword evidence="1" id="KW-0175">Coiled coil</keyword>
<evidence type="ECO:0000313" key="3">
    <source>
        <dbReference type="EMBL" id="CAE0432134.1"/>
    </source>
</evidence>
<dbReference type="InterPro" id="IPR011993">
    <property type="entry name" value="PH-like_dom_sf"/>
</dbReference>
<proteinExistence type="predicted"/>
<dbReference type="SMART" id="SM00233">
    <property type="entry name" value="PH"/>
    <property type="match status" value="1"/>
</dbReference>
<gene>
    <name evidence="3" type="ORF">ASTO00021_LOCUS2463</name>
    <name evidence="4" type="ORF">ASTO00021_LOCUS2464</name>
</gene>
<feature type="coiled-coil region" evidence="1">
    <location>
        <begin position="147"/>
        <end position="264"/>
    </location>
</feature>
<dbReference type="SMART" id="SM01283">
    <property type="entry name" value="Costars"/>
    <property type="match status" value="1"/>
</dbReference>
<accession>A0A6S8A372</accession>
<protein>
    <recommendedName>
        <fullName evidence="2">PH domain-containing protein</fullName>
    </recommendedName>
</protein>
<dbReference type="PANTHER" id="PTHR22739:SF7">
    <property type="entry name" value="EG:152A3.3 PROTEIN-RELATED"/>
    <property type="match status" value="1"/>
</dbReference>
<dbReference type="PANTHER" id="PTHR22739">
    <property type="entry name" value="STRIATED MUSCLE ACTIVATOR OF RHO-DEPENDENT SIGNALING-RELATED"/>
    <property type="match status" value="1"/>
</dbReference>
<dbReference type="SUPFAM" id="SSF50729">
    <property type="entry name" value="PH domain-like"/>
    <property type="match status" value="1"/>
</dbReference>
<name>A0A6S8A372_9STRA</name>
<dbReference type="InterPro" id="IPR001849">
    <property type="entry name" value="PH_domain"/>
</dbReference>
<dbReference type="Gene3D" id="2.30.29.30">
    <property type="entry name" value="Pleckstrin-homology domain (PH domain)/Phosphotyrosine-binding domain (PTB)"/>
    <property type="match status" value="1"/>
</dbReference>
<dbReference type="InterPro" id="IPR026111">
    <property type="entry name" value="Abra"/>
</dbReference>
<sequence>MEGSVLVKYDVGETWKERFCVLTDEKFVITGEGETDLEAEIFLSGEHYVQESRNKKVLGEQEKAFLVSDLVTNTYFSGTDENTTNQWLQAFRKLIVKKQMDDQWWLDLNQMGLDEDALEMVLDDILAIYMKARGIIDPYSMQADPTKLEEEAAIANLAVETMKLEEEDILAEEEKAMEELNRAKAAAAKAKQKVKRLSVMPGTDAMIELEAEMKRLEELHQIEELAKQDVEMAQAKEVAMKELLANASDKAEQIEKQRKKEATRLTIMPKQGGAPPLAAPESVSKAVRRATRLPTMAPPNPRGRTTIVSRATFVQKKEKEKAPIKNRVAEWQKKLDERSEKQANNVFSDKYQGNKALTTGDTRYGKAVEGSKTEERAAKAAEWVNKEVAKLLSVIQDLGAHDEEAGGITISFGALFIAYQDISDTLVGMLMRAKKRKQLHYPGQMLFQGMHDHVKITLR</sequence>
<evidence type="ECO:0000256" key="1">
    <source>
        <dbReference type="SAM" id="Coils"/>
    </source>
</evidence>
<dbReference type="Gene3D" id="1.10.10.1540">
    <property type="entry name" value="Costar domain"/>
    <property type="match status" value="1"/>
</dbReference>
<dbReference type="InterPro" id="IPR027817">
    <property type="entry name" value="Costars_dom"/>
</dbReference>
<evidence type="ECO:0000259" key="2">
    <source>
        <dbReference type="PROSITE" id="PS50003"/>
    </source>
</evidence>
<dbReference type="Pfam" id="PF00169">
    <property type="entry name" value="PH"/>
    <property type="match status" value="1"/>
</dbReference>
<dbReference type="InterPro" id="IPR038095">
    <property type="entry name" value="Costars_sf"/>
</dbReference>
<reference evidence="3" key="1">
    <citation type="submission" date="2021-01" db="EMBL/GenBank/DDBJ databases">
        <authorList>
            <person name="Corre E."/>
            <person name="Pelletier E."/>
            <person name="Niang G."/>
            <person name="Scheremetjew M."/>
            <person name="Finn R."/>
            <person name="Kale V."/>
            <person name="Holt S."/>
            <person name="Cochrane G."/>
            <person name="Meng A."/>
            <person name="Brown T."/>
            <person name="Cohen L."/>
        </authorList>
    </citation>
    <scope>NUCLEOTIDE SEQUENCE</scope>
    <source>
        <strain evidence="3">GSBS06</strain>
    </source>
</reference>
<feature type="domain" description="PH" evidence="2">
    <location>
        <begin position="1"/>
        <end position="96"/>
    </location>
</feature>